<feature type="signal peptide" evidence="7">
    <location>
        <begin position="1"/>
        <end position="35"/>
    </location>
</feature>
<dbReference type="GO" id="GO:0004252">
    <property type="term" value="F:serine-type endopeptidase activity"/>
    <property type="evidence" value="ECO:0007669"/>
    <property type="project" value="UniProtKB-UniRule"/>
</dbReference>
<dbReference type="InterPro" id="IPR000209">
    <property type="entry name" value="Peptidase_S8/S53_dom"/>
</dbReference>
<dbReference type="Pfam" id="PF00082">
    <property type="entry name" value="Peptidase_S8"/>
    <property type="match status" value="1"/>
</dbReference>
<dbReference type="EMBL" id="WUEK01000003">
    <property type="protein sequence ID" value="MXG89148.1"/>
    <property type="molecule type" value="Genomic_DNA"/>
</dbReference>
<protein>
    <submittedName>
        <fullName evidence="9">S8 family serine peptidase</fullName>
    </submittedName>
</protein>
<dbReference type="GO" id="GO:0006508">
    <property type="term" value="P:proteolysis"/>
    <property type="evidence" value="ECO:0007669"/>
    <property type="project" value="UniProtKB-KW"/>
</dbReference>
<dbReference type="InterPro" id="IPR050131">
    <property type="entry name" value="Peptidase_S8_subtilisin-like"/>
</dbReference>
<evidence type="ECO:0000313" key="10">
    <source>
        <dbReference type="Proteomes" id="UP000473325"/>
    </source>
</evidence>
<evidence type="ECO:0000256" key="1">
    <source>
        <dbReference type="ARBA" id="ARBA00011073"/>
    </source>
</evidence>
<keyword evidence="2 5" id="KW-0645">Protease</keyword>
<keyword evidence="6" id="KW-0472">Membrane</keyword>
<dbReference type="InterPro" id="IPR022398">
    <property type="entry name" value="Peptidase_S8_His-AS"/>
</dbReference>
<evidence type="ECO:0000259" key="8">
    <source>
        <dbReference type="Pfam" id="PF00082"/>
    </source>
</evidence>
<keyword evidence="7" id="KW-0732">Signal</keyword>
<feature type="active site" description="Charge relay system" evidence="5">
    <location>
        <position position="120"/>
    </location>
</feature>
<dbReference type="RefSeq" id="WP_160876273.1">
    <property type="nucleotide sequence ID" value="NZ_WUEK01000003.1"/>
</dbReference>
<dbReference type="AlphaFoldDB" id="A0A6L7EUK7"/>
<keyword evidence="4 5" id="KW-0720">Serine protease</keyword>
<keyword evidence="6" id="KW-1133">Transmembrane helix</keyword>
<feature type="chain" id="PRO_5026820637" evidence="7">
    <location>
        <begin position="36"/>
        <end position="443"/>
    </location>
</feature>
<proteinExistence type="inferred from homology"/>
<comment type="similarity">
    <text evidence="1 5">Belongs to the peptidase S8 family.</text>
</comment>
<dbReference type="Proteomes" id="UP000473325">
    <property type="component" value="Unassembled WGS sequence"/>
</dbReference>
<evidence type="ECO:0000256" key="2">
    <source>
        <dbReference type="ARBA" id="ARBA00022670"/>
    </source>
</evidence>
<feature type="transmembrane region" description="Helical" evidence="6">
    <location>
        <begin position="412"/>
        <end position="433"/>
    </location>
</feature>
<comment type="caution">
    <text evidence="9">The sequence shown here is derived from an EMBL/GenBank/DDBJ whole genome shotgun (WGS) entry which is preliminary data.</text>
</comment>
<dbReference type="PANTHER" id="PTHR43806:SF11">
    <property type="entry name" value="CEREVISIN-RELATED"/>
    <property type="match status" value="1"/>
</dbReference>
<name>A0A6L7EUK7_9ACTN</name>
<dbReference type="Gene3D" id="3.40.50.200">
    <property type="entry name" value="Peptidase S8/S53 domain"/>
    <property type="match status" value="1"/>
</dbReference>
<keyword evidence="6" id="KW-0812">Transmembrane</keyword>
<keyword evidence="3 5" id="KW-0378">Hydrolase</keyword>
<evidence type="ECO:0000256" key="4">
    <source>
        <dbReference type="ARBA" id="ARBA00022825"/>
    </source>
</evidence>
<evidence type="ECO:0000256" key="3">
    <source>
        <dbReference type="ARBA" id="ARBA00022801"/>
    </source>
</evidence>
<keyword evidence="10" id="KW-1185">Reference proteome</keyword>
<evidence type="ECO:0000256" key="5">
    <source>
        <dbReference type="PROSITE-ProRule" id="PRU01240"/>
    </source>
</evidence>
<dbReference type="PROSITE" id="PS51318">
    <property type="entry name" value="TAT"/>
    <property type="match status" value="1"/>
</dbReference>
<dbReference type="PROSITE" id="PS00137">
    <property type="entry name" value="SUBTILASE_HIS"/>
    <property type="match status" value="1"/>
</dbReference>
<evidence type="ECO:0000313" key="9">
    <source>
        <dbReference type="EMBL" id="MXG89148.1"/>
    </source>
</evidence>
<reference evidence="9 10" key="1">
    <citation type="submission" date="2019-12" db="EMBL/GenBank/DDBJ databases">
        <authorList>
            <person name="Kun Z."/>
        </authorList>
    </citation>
    <scope>NUCLEOTIDE SEQUENCE [LARGE SCALE GENOMIC DNA]</scope>
    <source>
        <strain evidence="9 10">YIM 123512</strain>
    </source>
</reference>
<feature type="active site" description="Charge relay system" evidence="5">
    <location>
        <position position="316"/>
    </location>
</feature>
<evidence type="ECO:0000256" key="6">
    <source>
        <dbReference type="SAM" id="Phobius"/>
    </source>
</evidence>
<dbReference type="PROSITE" id="PS51892">
    <property type="entry name" value="SUBTILASE"/>
    <property type="match status" value="1"/>
</dbReference>
<feature type="domain" description="Peptidase S8/S53" evidence="8">
    <location>
        <begin position="84"/>
        <end position="362"/>
    </location>
</feature>
<accession>A0A6L7EUK7</accession>
<dbReference type="InterPro" id="IPR036852">
    <property type="entry name" value="Peptidase_S8/S53_dom_sf"/>
</dbReference>
<dbReference type="PRINTS" id="PR00723">
    <property type="entry name" value="SUBTILISIN"/>
</dbReference>
<sequence length="443" mass="45618">MTRRRRLGAGALAGAALTAALGTGAGLGTAVPAYAAEVEADCSQLSADVSSTDTYAATRPSEPLEAMGVPEATAELEAMGRVPGQGVTVAVLDSGIPDGLGFTVQHSPVPGVKQPPTYYHGTAVAGLIAGPARPEEAGGAVGIAPGAQLLDVQVYDDPAAQAEDADVSGITLQNVLDGLDVVIARARELNIKVATIALALPFDDRGIQKRIARLWKLGVVVVAPTGNRPNEDTDTSYLVDDFSVHRPGEDAKDVVHPADFRRVLAVNASMTGLPDGTDPYTYVLENSATMIAAPTAGAVSYAAVGGTCTLEAPATSWATASVSGALALLQSYYDESPGRAVSRLLHTANGRTDVPNTLLGAGEVQVDEALSRPLTMDEQGTVLGDDGVIEQQQQVSAPEDPPDLLASTRANAVWWGLVGGGALLLALILRPVLARRRRTVSGL</sequence>
<feature type="active site" description="Charge relay system" evidence="5">
    <location>
        <position position="93"/>
    </location>
</feature>
<dbReference type="PANTHER" id="PTHR43806">
    <property type="entry name" value="PEPTIDASE S8"/>
    <property type="match status" value="1"/>
</dbReference>
<evidence type="ECO:0000256" key="7">
    <source>
        <dbReference type="SAM" id="SignalP"/>
    </source>
</evidence>
<dbReference type="SUPFAM" id="SSF52743">
    <property type="entry name" value="Subtilisin-like"/>
    <property type="match status" value="1"/>
</dbReference>
<dbReference type="InterPro" id="IPR006311">
    <property type="entry name" value="TAT_signal"/>
</dbReference>
<gene>
    <name evidence="9" type="ORF">GRQ65_06245</name>
</gene>
<dbReference type="InterPro" id="IPR015500">
    <property type="entry name" value="Peptidase_S8_subtilisin-rel"/>
</dbReference>
<organism evidence="9 10">
    <name type="scientific">Nocardioides flavescens</name>
    <dbReference type="NCBI Taxonomy" id="2691959"/>
    <lineage>
        <taxon>Bacteria</taxon>
        <taxon>Bacillati</taxon>
        <taxon>Actinomycetota</taxon>
        <taxon>Actinomycetes</taxon>
        <taxon>Propionibacteriales</taxon>
        <taxon>Nocardioidaceae</taxon>
        <taxon>Nocardioides</taxon>
    </lineage>
</organism>